<accession>A0A8C1JCI5</accession>
<dbReference type="GO" id="GO:0004364">
    <property type="term" value="F:glutathione transferase activity"/>
    <property type="evidence" value="ECO:0007669"/>
    <property type="project" value="TreeGrafter"/>
</dbReference>
<evidence type="ECO:0000256" key="1">
    <source>
        <dbReference type="ARBA" id="ARBA00004141"/>
    </source>
</evidence>
<dbReference type="InterPro" id="IPR050997">
    <property type="entry name" value="MAPEG"/>
</dbReference>
<dbReference type="GO" id="GO:0005783">
    <property type="term" value="C:endoplasmic reticulum"/>
    <property type="evidence" value="ECO:0007669"/>
    <property type="project" value="TreeGrafter"/>
</dbReference>
<keyword evidence="6" id="KW-1185">Reference proteome</keyword>
<comment type="subcellular location">
    <subcellularLocation>
        <location evidence="1">Membrane</location>
        <topology evidence="1">Multi-pass membrane protein</topology>
    </subcellularLocation>
</comment>
<dbReference type="Proteomes" id="UP000694427">
    <property type="component" value="Unplaced"/>
</dbReference>
<reference evidence="5" key="2">
    <citation type="submission" date="2025-09" db="UniProtKB">
        <authorList>
            <consortium name="Ensembl"/>
        </authorList>
    </citation>
    <scope>IDENTIFICATION</scope>
</reference>
<dbReference type="GO" id="GO:0016020">
    <property type="term" value="C:membrane"/>
    <property type="evidence" value="ECO:0007669"/>
    <property type="project" value="UniProtKB-SubCell"/>
</dbReference>
<keyword evidence="2" id="KW-0812">Transmembrane</keyword>
<dbReference type="AlphaFoldDB" id="A0A8C1JCI5"/>
<dbReference type="Ensembl" id="ENSCCRT00010032667.1">
    <property type="protein sequence ID" value="ENSCCRP00010029816.1"/>
    <property type="gene ID" value="ENSCCRG00010012687.1"/>
</dbReference>
<dbReference type="InterPro" id="IPR023352">
    <property type="entry name" value="MAPEG-like_dom_sf"/>
</dbReference>
<dbReference type="Gene3D" id="1.20.120.550">
    <property type="entry name" value="Membrane associated eicosanoid/glutathione metabolism-like domain"/>
    <property type="match status" value="1"/>
</dbReference>
<keyword evidence="3" id="KW-1133">Transmembrane helix</keyword>
<dbReference type="Pfam" id="PF01124">
    <property type="entry name" value="MAPEG"/>
    <property type="match status" value="1"/>
</dbReference>
<evidence type="ECO:0000256" key="2">
    <source>
        <dbReference type="ARBA" id="ARBA00022692"/>
    </source>
</evidence>
<evidence type="ECO:0000256" key="3">
    <source>
        <dbReference type="ARBA" id="ARBA00022989"/>
    </source>
</evidence>
<dbReference type="InterPro" id="IPR001129">
    <property type="entry name" value="Membr-assoc_MAPEG"/>
</dbReference>
<dbReference type="GO" id="GO:0005635">
    <property type="term" value="C:nuclear envelope"/>
    <property type="evidence" value="ECO:0007669"/>
    <property type="project" value="TreeGrafter"/>
</dbReference>
<dbReference type="PANTHER" id="PTHR10250:SF26">
    <property type="entry name" value="GLUTATHIONE S-TRANSFERASE 3, MITOCHONDRIAL"/>
    <property type="match status" value="1"/>
</dbReference>
<reference evidence="5" key="1">
    <citation type="submission" date="2025-08" db="UniProtKB">
        <authorList>
            <consortium name="Ensembl"/>
        </authorList>
    </citation>
    <scope>IDENTIFICATION</scope>
</reference>
<dbReference type="GO" id="GO:0004602">
    <property type="term" value="F:glutathione peroxidase activity"/>
    <property type="evidence" value="ECO:0007669"/>
    <property type="project" value="TreeGrafter"/>
</dbReference>
<name>A0A8C1JCI5_CYPCA</name>
<dbReference type="SUPFAM" id="SSF161084">
    <property type="entry name" value="MAPEG domain-like"/>
    <property type="match status" value="1"/>
</dbReference>
<dbReference type="PANTHER" id="PTHR10250">
    <property type="entry name" value="MICROSOMAL GLUTATHIONE S-TRANSFERASE"/>
    <property type="match status" value="1"/>
</dbReference>
<dbReference type="GO" id="GO:0006691">
    <property type="term" value="P:leukotriene metabolic process"/>
    <property type="evidence" value="ECO:0007669"/>
    <property type="project" value="UniProtKB-ARBA"/>
</dbReference>
<protein>
    <submittedName>
        <fullName evidence="5">Uncharacterized protein</fullName>
    </submittedName>
</protein>
<organism evidence="5 6">
    <name type="scientific">Cyprinus carpio</name>
    <name type="common">Common carp</name>
    <dbReference type="NCBI Taxonomy" id="7962"/>
    <lineage>
        <taxon>Eukaryota</taxon>
        <taxon>Metazoa</taxon>
        <taxon>Chordata</taxon>
        <taxon>Craniata</taxon>
        <taxon>Vertebrata</taxon>
        <taxon>Euteleostomi</taxon>
        <taxon>Actinopterygii</taxon>
        <taxon>Neopterygii</taxon>
        <taxon>Teleostei</taxon>
        <taxon>Ostariophysi</taxon>
        <taxon>Cypriniformes</taxon>
        <taxon>Cyprinidae</taxon>
        <taxon>Cyprininae</taxon>
        <taxon>Cyprinus</taxon>
    </lineage>
</organism>
<evidence type="ECO:0000313" key="5">
    <source>
        <dbReference type="Ensembl" id="ENSCCRP00010029816.1"/>
    </source>
</evidence>
<keyword evidence="4" id="KW-0472">Membrane</keyword>
<evidence type="ECO:0000313" key="6">
    <source>
        <dbReference type="Proteomes" id="UP000694427"/>
    </source>
</evidence>
<sequence>MVVLSKEYGYVALTGAASFLLMVHLSHAVVKARIKYNVQYPTMYSDDPETGHKFNCIQRAHQNTVELLSPFLFHLSVGGIQHPVSTDSSFINPYLEVHYKYACMQANANCEVNCLSWLCFSASGQCVGNDLDRQSGAVRSWILFRKAQEAPPWGVRDGCSAGSVSLHGEHWQNAARMRLWVEMGQIAQIF</sequence>
<evidence type="ECO:0000256" key="4">
    <source>
        <dbReference type="ARBA" id="ARBA00023136"/>
    </source>
</evidence>
<proteinExistence type="predicted"/>